<keyword evidence="3 10" id="KW-0812">Transmembrane</keyword>
<dbReference type="GO" id="GO:0009252">
    <property type="term" value="P:peptidoglycan biosynthetic process"/>
    <property type="evidence" value="ECO:0007669"/>
    <property type="project" value="UniProtKB-UniRule"/>
</dbReference>
<keyword evidence="4 10" id="KW-0133">Cell shape</keyword>
<dbReference type="PANTHER" id="PTHR47019:SF1">
    <property type="entry name" value="LIPID II FLIPPASE MURJ"/>
    <property type="match status" value="1"/>
</dbReference>
<name>A0A4D7AVW8_9HYPH</name>
<dbReference type="GO" id="GO:0034204">
    <property type="term" value="P:lipid translocation"/>
    <property type="evidence" value="ECO:0007669"/>
    <property type="project" value="TreeGrafter"/>
</dbReference>
<keyword evidence="6 10" id="KW-1133">Transmembrane helix</keyword>
<keyword evidence="7 10" id="KW-0472">Membrane</keyword>
<feature type="transmembrane region" description="Helical" evidence="10">
    <location>
        <begin position="351"/>
        <end position="369"/>
    </location>
</feature>
<keyword evidence="2 10" id="KW-1003">Cell membrane</keyword>
<dbReference type="EMBL" id="CP039690">
    <property type="protein sequence ID" value="QCI63133.1"/>
    <property type="molecule type" value="Genomic_DNA"/>
</dbReference>
<feature type="transmembrane region" description="Helical" evidence="10">
    <location>
        <begin position="445"/>
        <end position="463"/>
    </location>
</feature>
<comment type="subcellular location">
    <subcellularLocation>
        <location evidence="10">Cell inner membrane</location>
        <topology evidence="10">Multi-pass membrane protein</topology>
    </subcellularLocation>
    <subcellularLocation>
        <location evidence="1">Cell membrane</location>
        <topology evidence="1">Multi-pass membrane protein</topology>
    </subcellularLocation>
</comment>
<keyword evidence="10 11" id="KW-0961">Cell wall biogenesis/degradation</keyword>
<dbReference type="InterPro" id="IPR051050">
    <property type="entry name" value="Lipid_II_flippase_MurJ/MviN"/>
</dbReference>
<evidence type="ECO:0000256" key="4">
    <source>
        <dbReference type="ARBA" id="ARBA00022960"/>
    </source>
</evidence>
<feature type="transmembrane region" description="Helical" evidence="10">
    <location>
        <begin position="242"/>
        <end position="264"/>
    </location>
</feature>
<keyword evidence="10 11" id="KW-0813">Transport</keyword>
<evidence type="ECO:0000256" key="6">
    <source>
        <dbReference type="ARBA" id="ARBA00022989"/>
    </source>
</evidence>
<dbReference type="PRINTS" id="PR01806">
    <property type="entry name" value="VIRFACTRMVIN"/>
</dbReference>
<evidence type="ECO:0000256" key="1">
    <source>
        <dbReference type="ARBA" id="ARBA00004651"/>
    </source>
</evidence>
<evidence type="ECO:0000256" key="7">
    <source>
        <dbReference type="ARBA" id="ARBA00023136"/>
    </source>
</evidence>
<comment type="similarity">
    <text evidence="9 10 11">Belongs to the MurJ/MviN family.</text>
</comment>
<evidence type="ECO:0000256" key="8">
    <source>
        <dbReference type="ARBA" id="ARBA00060041"/>
    </source>
</evidence>
<evidence type="ECO:0000256" key="3">
    <source>
        <dbReference type="ARBA" id="ARBA00022692"/>
    </source>
</evidence>
<feature type="transmembrane region" description="Helical" evidence="10">
    <location>
        <begin position="405"/>
        <end position="425"/>
    </location>
</feature>
<dbReference type="Pfam" id="PF03023">
    <property type="entry name" value="MurJ"/>
    <property type="match status" value="1"/>
</dbReference>
<feature type="transmembrane region" description="Helical" evidence="10">
    <location>
        <begin position="307"/>
        <end position="325"/>
    </location>
</feature>
<dbReference type="PANTHER" id="PTHR47019">
    <property type="entry name" value="LIPID II FLIPPASE MURJ"/>
    <property type="match status" value="1"/>
</dbReference>
<feature type="transmembrane region" description="Helical" evidence="10">
    <location>
        <begin position="270"/>
        <end position="286"/>
    </location>
</feature>
<dbReference type="OrthoDB" id="9816572at2"/>
<dbReference type="AlphaFoldDB" id="A0A4D7AVW8"/>
<reference evidence="12 13" key="1">
    <citation type="submission" date="2019-04" db="EMBL/GenBank/DDBJ databases">
        <title>Phreatobacter aquaticus sp. nov.</title>
        <authorList>
            <person name="Choi A."/>
        </authorList>
    </citation>
    <scope>NUCLEOTIDE SEQUENCE [LARGE SCALE GENOMIC DNA]</scope>
    <source>
        <strain evidence="12 13">KCTC 52518</strain>
    </source>
</reference>
<dbReference type="HAMAP" id="MF_02078">
    <property type="entry name" value="MurJ_MviN"/>
    <property type="match status" value="1"/>
</dbReference>
<evidence type="ECO:0000256" key="5">
    <source>
        <dbReference type="ARBA" id="ARBA00022984"/>
    </source>
</evidence>
<dbReference type="UniPathway" id="UPA00219"/>
<evidence type="ECO:0000256" key="2">
    <source>
        <dbReference type="ARBA" id="ARBA00022475"/>
    </source>
</evidence>
<dbReference type="CDD" id="cd13123">
    <property type="entry name" value="MATE_MurJ_like"/>
    <property type="match status" value="1"/>
</dbReference>
<dbReference type="Proteomes" id="UP000298781">
    <property type="component" value="Chromosome"/>
</dbReference>
<dbReference type="GO" id="GO:0005886">
    <property type="term" value="C:plasma membrane"/>
    <property type="evidence" value="ECO:0007669"/>
    <property type="project" value="UniProtKB-SubCell"/>
</dbReference>
<comment type="pathway">
    <text evidence="10">Cell wall biogenesis; peptidoglycan biosynthesis.</text>
</comment>
<comment type="function">
    <text evidence="8 10 11">Involved in peptidoglycan biosynthesis. Transports lipid-linked peptidoglycan precursors from the inner to the outer leaflet of the cytoplasmic membrane.</text>
</comment>
<comment type="caution">
    <text evidence="10">Lacks conserved residue(s) required for the propagation of feature annotation.</text>
</comment>
<sequence length="517" mass="54497">MIRSIFSVSALTLVSRVIGFVRDLMLANFLGASAISDAFNVAFRIPNHFRSIFAEGAFNAAFVPAFAKVAAQRGQDAALVFADRIFAYLMLAQLVLLGAALVFMPAVVSLLAPGFVGDPARFGLAVELTRITFPYLAFISLVVLLGGVLNAVGRFAAPAATAILLNLAMIGTLLLSGYFPTAGHAVAWGVLISGVLQFLLVAADALRANVMLEFRLPKVTPEVKQFWTTFVPAAAGSAGSQIAVFADTIIASFLVEGAITWLYFADRMNQLPIGVIAVAVGTVLLSEMSRRIAAGDEAGARHAQLRAIELTLVFTLPAVAAFMILPETLMGALFVHGKFTAADALQSARALSAYAFGLAAFVLIRAFTVTFHSRGDTRTPVIAMVVAILINIGLKLVLMQPLGHVGLALATGVGAWINLILLGWFARRQGLIGLDDRAKRVLPRLFIAFATLSAVLLGGSYGLKSLIGTGGGADRIALVVLMALGALAYGGALIVLFGREFIPELKRLRRGVGATEG</sequence>
<keyword evidence="10" id="KW-0997">Cell inner membrane</keyword>
<feature type="transmembrane region" description="Helical" evidence="10">
    <location>
        <begin position="475"/>
        <end position="497"/>
    </location>
</feature>
<evidence type="ECO:0000256" key="9">
    <source>
        <dbReference type="ARBA" id="ARBA00061532"/>
    </source>
</evidence>
<evidence type="ECO:0000256" key="10">
    <source>
        <dbReference type="HAMAP-Rule" id="MF_02078"/>
    </source>
</evidence>
<keyword evidence="5 10" id="KW-0573">Peptidoglycan synthesis</keyword>
<dbReference type="PIRSF" id="PIRSF002869">
    <property type="entry name" value="MviN"/>
    <property type="match status" value="1"/>
</dbReference>
<evidence type="ECO:0000313" key="13">
    <source>
        <dbReference type="Proteomes" id="UP000298781"/>
    </source>
</evidence>
<dbReference type="NCBIfam" id="TIGR01695">
    <property type="entry name" value="murJ_mviN"/>
    <property type="match status" value="1"/>
</dbReference>
<feature type="transmembrane region" description="Helical" evidence="10">
    <location>
        <begin position="159"/>
        <end position="179"/>
    </location>
</feature>
<proteinExistence type="inferred from homology"/>
<dbReference type="GO" id="GO:0071555">
    <property type="term" value="P:cell wall organization"/>
    <property type="evidence" value="ECO:0007669"/>
    <property type="project" value="UniProtKB-UniRule"/>
</dbReference>
<feature type="transmembrane region" description="Helical" evidence="10">
    <location>
        <begin position="132"/>
        <end position="152"/>
    </location>
</feature>
<dbReference type="RefSeq" id="WP_136958595.1">
    <property type="nucleotide sequence ID" value="NZ_CP039690.1"/>
</dbReference>
<dbReference type="InterPro" id="IPR004268">
    <property type="entry name" value="MurJ"/>
</dbReference>
<keyword evidence="13" id="KW-1185">Reference proteome</keyword>
<evidence type="ECO:0000313" key="12">
    <source>
        <dbReference type="EMBL" id="QCI63133.1"/>
    </source>
</evidence>
<dbReference type="KEGG" id="pstg:E8M01_02100"/>
<feature type="transmembrane region" description="Helical" evidence="10">
    <location>
        <begin position="381"/>
        <end position="399"/>
    </location>
</feature>
<protein>
    <recommendedName>
        <fullName evidence="10">Probable lipid II flippase MurJ</fullName>
    </recommendedName>
</protein>
<dbReference type="GO" id="GO:0015648">
    <property type="term" value="F:lipid-linked peptidoglycan transporter activity"/>
    <property type="evidence" value="ECO:0007669"/>
    <property type="project" value="UniProtKB-UniRule"/>
</dbReference>
<feature type="transmembrane region" description="Helical" evidence="10">
    <location>
        <begin position="88"/>
        <end position="112"/>
    </location>
</feature>
<accession>A0A4D7AVW8</accession>
<dbReference type="GO" id="GO:0008360">
    <property type="term" value="P:regulation of cell shape"/>
    <property type="evidence" value="ECO:0007669"/>
    <property type="project" value="UniProtKB-UniRule"/>
</dbReference>
<evidence type="ECO:0000256" key="11">
    <source>
        <dbReference type="PIRNR" id="PIRNR002869"/>
    </source>
</evidence>
<gene>
    <name evidence="10 12" type="primary">murJ</name>
    <name evidence="12" type="ORF">E8M01_02100</name>
</gene>
<organism evidence="12 13">
    <name type="scientific">Phreatobacter stygius</name>
    <dbReference type="NCBI Taxonomy" id="1940610"/>
    <lineage>
        <taxon>Bacteria</taxon>
        <taxon>Pseudomonadati</taxon>
        <taxon>Pseudomonadota</taxon>
        <taxon>Alphaproteobacteria</taxon>
        <taxon>Hyphomicrobiales</taxon>
        <taxon>Phreatobacteraceae</taxon>
        <taxon>Phreatobacter</taxon>
    </lineage>
</organism>